<dbReference type="KEGG" id="cthr:CTHT_0064470"/>
<evidence type="ECO:0000313" key="2">
    <source>
        <dbReference type="EMBL" id="EGS18421.1"/>
    </source>
</evidence>
<dbReference type="RefSeq" id="XP_006696752.1">
    <property type="nucleotide sequence ID" value="XM_006696689.1"/>
</dbReference>
<dbReference type="AlphaFoldDB" id="G0SEP4"/>
<accession>G0SEP4</accession>
<keyword evidence="3" id="KW-1185">Reference proteome</keyword>
<dbReference type="Proteomes" id="UP000008066">
    <property type="component" value="Unassembled WGS sequence"/>
</dbReference>
<evidence type="ECO:0000256" key="1">
    <source>
        <dbReference type="SAM" id="MobiDB-lite"/>
    </source>
</evidence>
<evidence type="ECO:0000313" key="3">
    <source>
        <dbReference type="Proteomes" id="UP000008066"/>
    </source>
</evidence>
<sequence>MRLLTSLPRVTSCLRPFPKQQIRSYPTTGGDAGPEFSKPGRGMAGDLTMGRVTREFNKDGTDPTPRRWALYSMGAVGLGGAYLMMRPRRLPKREVIRQMREH</sequence>
<dbReference type="HOGENOM" id="CLU_2277180_0_0_1"/>
<reference evidence="2 3" key="1">
    <citation type="journal article" date="2011" name="Cell">
        <title>Insight into structure and assembly of the nuclear pore complex by utilizing the genome of a eukaryotic thermophile.</title>
        <authorList>
            <person name="Amlacher S."/>
            <person name="Sarges P."/>
            <person name="Flemming D."/>
            <person name="van Noort V."/>
            <person name="Kunze R."/>
            <person name="Devos D.P."/>
            <person name="Arumugam M."/>
            <person name="Bork P."/>
            <person name="Hurt E."/>
        </authorList>
    </citation>
    <scope>NUCLEOTIDE SEQUENCE [LARGE SCALE GENOMIC DNA]</scope>
    <source>
        <strain evidence="3">DSM 1495 / CBS 144.50 / IMI 039719</strain>
    </source>
</reference>
<name>G0SEP4_CHATD</name>
<dbReference type="GeneID" id="18260485"/>
<proteinExistence type="predicted"/>
<organism evidence="3">
    <name type="scientific">Chaetomium thermophilum (strain DSM 1495 / CBS 144.50 / IMI 039719)</name>
    <name type="common">Thermochaetoides thermophila</name>
    <dbReference type="NCBI Taxonomy" id="759272"/>
    <lineage>
        <taxon>Eukaryota</taxon>
        <taxon>Fungi</taxon>
        <taxon>Dikarya</taxon>
        <taxon>Ascomycota</taxon>
        <taxon>Pezizomycotina</taxon>
        <taxon>Sordariomycetes</taxon>
        <taxon>Sordariomycetidae</taxon>
        <taxon>Sordariales</taxon>
        <taxon>Chaetomiaceae</taxon>
        <taxon>Thermochaetoides</taxon>
    </lineage>
</organism>
<dbReference type="EMBL" id="GL988046">
    <property type="protein sequence ID" value="EGS18421.1"/>
    <property type="molecule type" value="Genomic_DNA"/>
</dbReference>
<feature type="region of interest" description="Disordered" evidence="1">
    <location>
        <begin position="20"/>
        <end position="46"/>
    </location>
</feature>
<gene>
    <name evidence="2" type="ORF">CTHT_0064470</name>
</gene>
<protein>
    <submittedName>
        <fullName evidence="2">Uncharacterized protein</fullName>
    </submittedName>
</protein>